<proteinExistence type="predicted"/>
<keyword evidence="2" id="KW-1185">Reference proteome</keyword>
<sequence>MASSISEQLQIRSNTYKEDQEYRADDSEPCERSENIIFHADGLKWHVKVTFKAKIGIEKRCGLRMRREKLDALIRLIDFRSVPLLPDTVSELVIERASYPPCSPKLPMKLLSQPDYTEPSDTHWVYTIQEDASRVQYPIYNIDSGLKTMAVSEIEKKEQISNNVFLVTATWNGRDEEFIYKTVEHPFYEQNHTTIFQQELRNILLLRGCQNIVQLVAVVKSPSPFKTSPSSEGVDVILGMV</sequence>
<protein>
    <submittedName>
        <fullName evidence="1">Kinase-like protein</fullName>
    </submittedName>
</protein>
<name>A0A9W9WQU9_9EURO</name>
<reference evidence="1" key="1">
    <citation type="submission" date="2022-12" db="EMBL/GenBank/DDBJ databases">
        <authorList>
            <person name="Petersen C."/>
        </authorList>
    </citation>
    <scope>NUCLEOTIDE SEQUENCE</scope>
    <source>
        <strain evidence="1">IBT 30728</strain>
    </source>
</reference>
<dbReference type="EMBL" id="JAPWDQ010000014">
    <property type="protein sequence ID" value="KAJ5471836.1"/>
    <property type="molecule type" value="Genomic_DNA"/>
</dbReference>
<keyword evidence="1" id="KW-0808">Transferase</keyword>
<reference evidence="1" key="2">
    <citation type="journal article" date="2023" name="IMA Fungus">
        <title>Comparative genomic study of the Penicillium genus elucidates a diverse pangenome and 15 lateral gene transfer events.</title>
        <authorList>
            <person name="Petersen C."/>
            <person name="Sorensen T."/>
            <person name="Nielsen M.R."/>
            <person name="Sondergaard T.E."/>
            <person name="Sorensen J.L."/>
            <person name="Fitzpatrick D.A."/>
            <person name="Frisvad J.C."/>
            <person name="Nielsen K.L."/>
        </authorList>
    </citation>
    <scope>NUCLEOTIDE SEQUENCE</scope>
    <source>
        <strain evidence="1">IBT 30728</strain>
    </source>
</reference>
<dbReference type="AlphaFoldDB" id="A0A9W9WQU9"/>
<accession>A0A9W9WQU9</accession>
<evidence type="ECO:0000313" key="1">
    <source>
        <dbReference type="EMBL" id="KAJ5471836.1"/>
    </source>
</evidence>
<evidence type="ECO:0000313" key="2">
    <source>
        <dbReference type="Proteomes" id="UP001148312"/>
    </source>
</evidence>
<gene>
    <name evidence="1" type="ORF">N7539_008779</name>
</gene>
<comment type="caution">
    <text evidence="1">The sequence shown here is derived from an EMBL/GenBank/DDBJ whole genome shotgun (WGS) entry which is preliminary data.</text>
</comment>
<dbReference type="RefSeq" id="XP_056786382.1">
    <property type="nucleotide sequence ID" value="XM_056938374.1"/>
</dbReference>
<organism evidence="1 2">
    <name type="scientific">Penicillium diatomitis</name>
    <dbReference type="NCBI Taxonomy" id="2819901"/>
    <lineage>
        <taxon>Eukaryota</taxon>
        <taxon>Fungi</taxon>
        <taxon>Dikarya</taxon>
        <taxon>Ascomycota</taxon>
        <taxon>Pezizomycotina</taxon>
        <taxon>Eurotiomycetes</taxon>
        <taxon>Eurotiomycetidae</taxon>
        <taxon>Eurotiales</taxon>
        <taxon>Aspergillaceae</taxon>
        <taxon>Penicillium</taxon>
    </lineage>
</organism>
<dbReference type="GO" id="GO:0016301">
    <property type="term" value="F:kinase activity"/>
    <property type="evidence" value="ECO:0007669"/>
    <property type="project" value="UniProtKB-KW"/>
</dbReference>
<keyword evidence="1" id="KW-0418">Kinase</keyword>
<dbReference type="GeneID" id="81628624"/>
<dbReference type="Proteomes" id="UP001148312">
    <property type="component" value="Unassembled WGS sequence"/>
</dbReference>